<dbReference type="Gene3D" id="2.80.10.50">
    <property type="match status" value="1"/>
</dbReference>
<evidence type="ECO:0000313" key="1">
    <source>
        <dbReference type="EMBL" id="CAB4342651.1"/>
    </source>
</evidence>
<dbReference type="Pfam" id="PF17164">
    <property type="entry name" value="DUF5122"/>
    <property type="match status" value="2"/>
</dbReference>
<protein>
    <submittedName>
        <fullName evidence="1">Unannotated protein</fullName>
    </submittedName>
</protein>
<gene>
    <name evidence="1" type="ORF">UFOPK3547_00720</name>
</gene>
<proteinExistence type="predicted"/>
<dbReference type="AlphaFoldDB" id="A0A6J5ZJ79"/>
<sequence length="436" mass="44529">MRPRLLRRAIAPLLAACLLGAAALPAGAAQVAPDSSFAKGKGWLTTSIGNSPLAAYGVTTMAGGKIVVAGGKYDSQGNAQVFVVRYHHSGAIDRSFANNGIYTSNLPASAGSFFATAVGIQPQTGKIVVVGGYGVSAVLVMRLTTDGKLDRTFGSSHTGVVKKAVQDIGYSLAFTKAGRILVGSSNKTALGRPMLVLRFQKNGLLDKGFANDGIARMMFWNGTAASSAAAQSLWVSPKSEVVGFSHLDYIGGGGGANPGHGSAGIFRLSSTGKPVGSFGTNGHAEIAYQPSPGSFAQWFPCAMAVNGRQQVTVTGEGEIGDPYAQIAGKVTSGGNLSRGFGASKNGWAFSSGITDDSAMNCGSIITPSGGTATGVENWLIGLTASGAPDKRFGSTGLMTLATPANIQLNAMLPYGKSGRFLALGGAGNDLYLARFR</sequence>
<dbReference type="InterPro" id="IPR013431">
    <property type="entry name" value="Delta_60_rpt"/>
</dbReference>
<accession>A0A6J5ZJ79</accession>
<reference evidence="1" key="1">
    <citation type="submission" date="2020-05" db="EMBL/GenBank/DDBJ databases">
        <authorList>
            <person name="Chiriac C."/>
            <person name="Salcher M."/>
            <person name="Ghai R."/>
            <person name="Kavagutti S V."/>
        </authorList>
    </citation>
    <scope>NUCLEOTIDE SEQUENCE</scope>
</reference>
<dbReference type="NCBIfam" id="TIGR02608">
    <property type="entry name" value="delta_60_rpt"/>
    <property type="match status" value="3"/>
</dbReference>
<name>A0A6J5ZJ79_9ZZZZ</name>
<dbReference type="EMBL" id="CAESAN010000049">
    <property type="protein sequence ID" value="CAB4342651.1"/>
    <property type="molecule type" value="Genomic_DNA"/>
</dbReference>
<organism evidence="1">
    <name type="scientific">freshwater metagenome</name>
    <dbReference type="NCBI Taxonomy" id="449393"/>
    <lineage>
        <taxon>unclassified sequences</taxon>
        <taxon>metagenomes</taxon>
        <taxon>ecological metagenomes</taxon>
    </lineage>
</organism>